<keyword evidence="6" id="KW-0653">Protein transport</keyword>
<accession>A0ABR6YJG0</accession>
<evidence type="ECO:0000256" key="8">
    <source>
        <dbReference type="ARBA" id="ARBA00023237"/>
    </source>
</evidence>
<evidence type="ECO:0000256" key="1">
    <source>
        <dbReference type="ARBA" id="ARBA00004442"/>
    </source>
</evidence>
<dbReference type="Gene3D" id="3.30.1370.130">
    <property type="match status" value="1"/>
</dbReference>
<dbReference type="Pfam" id="PF03958">
    <property type="entry name" value="Secretin_N"/>
    <property type="match status" value="1"/>
</dbReference>
<keyword evidence="7" id="KW-0472">Membrane</keyword>
<evidence type="ECO:0000256" key="12">
    <source>
        <dbReference type="RuleBase" id="RU004004"/>
    </source>
</evidence>
<feature type="domain" description="Secretin/TonB short N-terminal" evidence="14">
    <location>
        <begin position="304"/>
        <end position="352"/>
    </location>
</feature>
<dbReference type="InterPro" id="IPR013355">
    <property type="entry name" value="Pilus_4_PilQ"/>
</dbReference>
<gene>
    <name evidence="15" type="ORF">H8K27_02470</name>
</gene>
<dbReference type="InterPro" id="IPR051808">
    <property type="entry name" value="Type_IV_pilus_biogenesis"/>
</dbReference>
<evidence type="ECO:0000256" key="2">
    <source>
        <dbReference type="ARBA" id="ARBA00006304"/>
    </source>
</evidence>
<keyword evidence="4 12" id="KW-0813">Transport</keyword>
<keyword evidence="8" id="KW-0998">Cell outer membrane</keyword>
<keyword evidence="5 13" id="KW-0732">Signal</keyword>
<comment type="caution">
    <text evidence="15">The sequence shown here is derived from an EMBL/GenBank/DDBJ whole genome shotgun (WGS) entry which is preliminary data.</text>
</comment>
<comment type="function">
    <text evidence="10">Required for type IV pilus biogenesis and competence. Could function as a pore for exit of the pilus but also as a channel for entry of heme and antimicrobial agents and uptake of transforming DNA.</text>
</comment>
<evidence type="ECO:0000256" key="9">
    <source>
        <dbReference type="ARBA" id="ARBA00023287"/>
    </source>
</evidence>
<dbReference type="SMART" id="SM00965">
    <property type="entry name" value="STN"/>
    <property type="match status" value="1"/>
</dbReference>
<dbReference type="InterPro" id="IPR004846">
    <property type="entry name" value="T2SS/T3SS_dom"/>
</dbReference>
<reference evidence="15 16" key="1">
    <citation type="submission" date="2020-08" db="EMBL/GenBank/DDBJ databases">
        <title>Novel species isolated from subtropical streams in China.</title>
        <authorList>
            <person name="Lu H."/>
        </authorList>
    </citation>
    <scope>NUCLEOTIDE SEQUENCE [LARGE SCALE GENOMIC DNA]</scope>
    <source>
        <strain evidence="15 16">FT31W</strain>
    </source>
</reference>
<dbReference type="NCBIfam" id="TIGR02515">
    <property type="entry name" value="IV_pilus_PilQ"/>
    <property type="match status" value="1"/>
</dbReference>
<dbReference type="InterPro" id="IPR005644">
    <property type="entry name" value="NolW-like"/>
</dbReference>
<dbReference type="EMBL" id="JACOGC010000001">
    <property type="protein sequence ID" value="MBC3883988.1"/>
    <property type="molecule type" value="Genomic_DNA"/>
</dbReference>
<proteinExistence type="inferred from homology"/>
<organism evidence="15 16">
    <name type="scientific">Undibacterium griseum</name>
    <dbReference type="NCBI Taxonomy" id="2762295"/>
    <lineage>
        <taxon>Bacteria</taxon>
        <taxon>Pseudomonadati</taxon>
        <taxon>Pseudomonadota</taxon>
        <taxon>Betaproteobacteria</taxon>
        <taxon>Burkholderiales</taxon>
        <taxon>Oxalobacteraceae</taxon>
        <taxon>Undibacterium</taxon>
    </lineage>
</organism>
<comment type="similarity">
    <text evidence="2">Belongs to the bacterial secretin family. PilQ subfamily.</text>
</comment>
<dbReference type="Pfam" id="PF07660">
    <property type="entry name" value="STN"/>
    <property type="match status" value="1"/>
</dbReference>
<dbReference type="PANTHER" id="PTHR30604">
    <property type="entry name" value="PROTEIN TRANSPORT PROTEIN HOFQ"/>
    <property type="match status" value="1"/>
</dbReference>
<evidence type="ECO:0000256" key="3">
    <source>
        <dbReference type="ARBA" id="ARBA00014124"/>
    </source>
</evidence>
<keyword evidence="16" id="KW-1185">Reference proteome</keyword>
<keyword evidence="9" id="KW-0178">Competence</keyword>
<evidence type="ECO:0000313" key="15">
    <source>
        <dbReference type="EMBL" id="MBC3883988.1"/>
    </source>
</evidence>
<dbReference type="PANTHER" id="PTHR30604:SF1">
    <property type="entry name" value="DNA UTILIZATION PROTEIN HOFQ"/>
    <property type="match status" value="1"/>
</dbReference>
<dbReference type="PRINTS" id="PR00811">
    <property type="entry name" value="BCTERIALGSPD"/>
</dbReference>
<dbReference type="InterPro" id="IPR038591">
    <property type="entry name" value="NolW-like_sf"/>
</dbReference>
<comment type="subunit">
    <text evidence="11">Homododecamer. Tetramer of trimer.</text>
</comment>
<evidence type="ECO:0000256" key="4">
    <source>
        <dbReference type="ARBA" id="ARBA00022448"/>
    </source>
</evidence>
<dbReference type="InterPro" id="IPR001775">
    <property type="entry name" value="GspD/PilQ"/>
</dbReference>
<dbReference type="InterPro" id="IPR004845">
    <property type="entry name" value="T2SS_GspD_CS"/>
</dbReference>
<feature type="chain" id="PRO_5045242666" description="Type IV pilus biogenesis and competence protein PilQ" evidence="13">
    <location>
        <begin position="32"/>
        <end position="715"/>
    </location>
</feature>
<evidence type="ECO:0000256" key="6">
    <source>
        <dbReference type="ARBA" id="ARBA00022927"/>
    </source>
</evidence>
<sequence>MNALINISKKGAMFVKTCVILMLGCCQLAMAQTNSIESVIANQQGANIIVKVSLKKPLTKLPTGFTIASPARIALDFADASNGTGKTNIDVNIGDVRSVTLVEASGRSRMVFNLNKPLNYAATIEGNALIVTIDGSGGVATAVSSQGLPVNTEAAPAAKPMIRDIDFRRGVSGDGRIVVDLPLNQVAVDVRQQGQKVLVTFQKVGLPEVLRKRLDVADFGSPVQTITTTPMGENVQMVIEPKGLWEQSSYQSDTQFVLEVKPIKEDPNKLTQGTQGYRGERLSFNFQNIEVRAILQIIAEVSGLNVIASDTVTGTITLRLKDVPWDQALDNIMQIKGLDMRKNGNVIWVAPKDELLTKEKLELEQKAQIAELEPLKTEAFQLNYQKAEAFKQVFGVDGASTNRILSKRGSAVIEPRTNQLFVTDIPSKLEEVRKLIQKTDIASKQVLIEARIVEADDKFSKNLGAKLGFTDLRGLRGGDVGYQLSGNQRAAITGNYLGIGEQTGQFKVTEQFLIPNSQFVSLPAAGINGLNPGSLAVSLFSSAANRFLNLELSALEADGKGKIISSPRVVTADQLKALIEQGTELPYLVATSSGATSIFFRKATLRLEVTPQITPDGNVILDVEVHKDSVGQETRMGYAIDTKEVKTMVLVENGGTVVLGGIFQQTERDNVTKIPFFGDLPLFGNLFKSTGKTNDKTELLIFITPKIVTDKFNLK</sequence>
<dbReference type="Pfam" id="PF11741">
    <property type="entry name" value="AMIN"/>
    <property type="match status" value="2"/>
</dbReference>
<dbReference type="Pfam" id="PF00263">
    <property type="entry name" value="Secretin"/>
    <property type="match status" value="1"/>
</dbReference>
<dbReference type="Gene3D" id="2.60.40.3470">
    <property type="match status" value="1"/>
</dbReference>
<evidence type="ECO:0000256" key="10">
    <source>
        <dbReference type="ARBA" id="ARBA00024678"/>
    </source>
</evidence>
<evidence type="ECO:0000256" key="11">
    <source>
        <dbReference type="ARBA" id="ARBA00025897"/>
    </source>
</evidence>
<evidence type="ECO:0000256" key="13">
    <source>
        <dbReference type="SAM" id="SignalP"/>
    </source>
</evidence>
<dbReference type="InterPro" id="IPR011662">
    <property type="entry name" value="Secretin/TonB_short_N"/>
</dbReference>
<dbReference type="Gene3D" id="3.30.1370.120">
    <property type="match status" value="1"/>
</dbReference>
<feature type="signal peptide" evidence="13">
    <location>
        <begin position="1"/>
        <end position="31"/>
    </location>
</feature>
<protein>
    <recommendedName>
        <fullName evidence="3">Type IV pilus biogenesis and competence protein PilQ</fullName>
    </recommendedName>
</protein>
<evidence type="ECO:0000256" key="5">
    <source>
        <dbReference type="ARBA" id="ARBA00022729"/>
    </source>
</evidence>
<comment type="subcellular location">
    <subcellularLocation>
        <location evidence="1 12">Cell outer membrane</location>
    </subcellularLocation>
</comment>
<evidence type="ECO:0000259" key="14">
    <source>
        <dbReference type="SMART" id="SM00965"/>
    </source>
</evidence>
<dbReference type="Proteomes" id="UP000613113">
    <property type="component" value="Unassembled WGS sequence"/>
</dbReference>
<dbReference type="Gene3D" id="2.60.40.3500">
    <property type="match status" value="1"/>
</dbReference>
<evidence type="ECO:0000313" key="16">
    <source>
        <dbReference type="Proteomes" id="UP000613113"/>
    </source>
</evidence>
<evidence type="ECO:0000256" key="7">
    <source>
        <dbReference type="ARBA" id="ARBA00023136"/>
    </source>
</evidence>
<dbReference type="InterPro" id="IPR021731">
    <property type="entry name" value="AMIN_dom"/>
</dbReference>
<name>A0ABR6YJG0_9BURK</name>
<dbReference type="PROSITE" id="PS00875">
    <property type="entry name" value="T2SP_D"/>
    <property type="match status" value="1"/>
</dbReference>